<sequence length="176" mass="19471">MKTPIRAVIGLALAISASPVYADSKAEIALMKKVFAEIQPLSFKRNREYCGYIGYDFDGNLVASEARRGRKSSCRPRDPVELEVIIASYHTHGAYNNDEGSEVPSVEDMEGDEAEGIDGYVATPGGRMWYVDTEVMEISQICGVGCLDQDPDFVPYGDVGIETSYTYDELVSWFNE</sequence>
<reference evidence="3" key="1">
    <citation type="submission" date="2020-07" db="EMBL/GenBank/DDBJ databases">
        <title>Genome sequences of bacteria associated with the marine, planktonic diatom Thalassiosira profunda strain ECT2AJA-044.</title>
        <authorList>
            <person name="Gargas C.B."/>
            <person name="Roberts W.R."/>
            <person name="Alverson A.J."/>
        </authorList>
    </citation>
    <scope>NUCLEOTIDE SEQUENCE</scope>
    <source>
        <strain evidence="3">ECT2AJA-044</strain>
    </source>
</reference>
<dbReference type="Proteomes" id="UP000665026">
    <property type="component" value="Chromosome"/>
</dbReference>
<evidence type="ECO:0000256" key="1">
    <source>
        <dbReference type="SAM" id="SignalP"/>
    </source>
</evidence>
<dbReference type="RefSeq" id="WP_209357318.1">
    <property type="nucleotide sequence ID" value="NZ_CP060010.1"/>
</dbReference>
<proteinExistence type="predicted"/>
<dbReference type="EMBL" id="CP060010">
    <property type="protein sequence ID" value="QTN36619.1"/>
    <property type="molecule type" value="Genomic_DNA"/>
</dbReference>
<evidence type="ECO:0000259" key="2">
    <source>
        <dbReference type="Pfam" id="PF14220"/>
    </source>
</evidence>
<accession>A0A975ER48</accession>
<dbReference type="InterPro" id="IPR025479">
    <property type="entry name" value="DUF4329"/>
</dbReference>
<name>A0A975ER48_9RHOB</name>
<evidence type="ECO:0000313" key="4">
    <source>
        <dbReference type="Proteomes" id="UP000665026"/>
    </source>
</evidence>
<organism evidence="3 4">
    <name type="scientific">Cognatishimia activa</name>
    <dbReference type="NCBI Taxonomy" id="1715691"/>
    <lineage>
        <taxon>Bacteria</taxon>
        <taxon>Pseudomonadati</taxon>
        <taxon>Pseudomonadota</taxon>
        <taxon>Alphaproteobacteria</taxon>
        <taxon>Rhodobacterales</taxon>
        <taxon>Paracoccaceae</taxon>
        <taxon>Cognatishimia</taxon>
    </lineage>
</organism>
<keyword evidence="1" id="KW-0732">Signal</keyword>
<dbReference type="KEGG" id="cact:HZ995_03605"/>
<dbReference type="Pfam" id="PF14220">
    <property type="entry name" value="DUF4329"/>
    <property type="match status" value="1"/>
</dbReference>
<gene>
    <name evidence="3" type="ORF">HZ995_03605</name>
</gene>
<feature type="domain" description="DUF4329" evidence="2">
    <location>
        <begin position="31"/>
        <end position="143"/>
    </location>
</feature>
<feature type="chain" id="PRO_5038067624" evidence="1">
    <location>
        <begin position="23"/>
        <end position="176"/>
    </location>
</feature>
<evidence type="ECO:0000313" key="3">
    <source>
        <dbReference type="EMBL" id="QTN36619.1"/>
    </source>
</evidence>
<feature type="signal peptide" evidence="1">
    <location>
        <begin position="1"/>
        <end position="22"/>
    </location>
</feature>
<protein>
    <submittedName>
        <fullName evidence="3">DUF4329 domain-containing protein</fullName>
    </submittedName>
</protein>
<dbReference type="AlphaFoldDB" id="A0A975ER48"/>